<keyword evidence="1" id="KW-0812">Transmembrane</keyword>
<comment type="caution">
    <text evidence="3">The sequence shown here is derived from an EMBL/GenBank/DDBJ whole genome shotgun (WGS) entry which is preliminary data.</text>
</comment>
<dbReference type="InterPro" id="IPR012171">
    <property type="entry name" value="Fatty_acid_desaturase"/>
</dbReference>
<gene>
    <name evidence="3" type="ORF">N7456_013421</name>
</gene>
<dbReference type="InterPro" id="IPR005804">
    <property type="entry name" value="FA_desaturase_dom"/>
</dbReference>
<dbReference type="OrthoDB" id="1461976at2759"/>
<organism evidence="3 4">
    <name type="scientific">Penicillium angulare</name>
    <dbReference type="NCBI Taxonomy" id="116970"/>
    <lineage>
        <taxon>Eukaryota</taxon>
        <taxon>Fungi</taxon>
        <taxon>Dikarya</taxon>
        <taxon>Ascomycota</taxon>
        <taxon>Pezizomycotina</taxon>
        <taxon>Eurotiomycetes</taxon>
        <taxon>Eurotiomycetidae</taxon>
        <taxon>Eurotiales</taxon>
        <taxon>Aspergillaceae</taxon>
        <taxon>Penicillium</taxon>
    </lineage>
</organism>
<feature type="transmembrane region" description="Helical" evidence="1">
    <location>
        <begin position="97"/>
        <end position="116"/>
    </location>
</feature>
<keyword evidence="1" id="KW-0472">Membrane</keyword>
<protein>
    <recommendedName>
        <fullName evidence="2">Fatty acid desaturase domain-containing protein</fullName>
    </recommendedName>
</protein>
<accession>A0A9W9EG32</accession>
<dbReference type="Pfam" id="PF00487">
    <property type="entry name" value="FA_desaturase"/>
    <property type="match status" value="1"/>
</dbReference>
<evidence type="ECO:0000313" key="3">
    <source>
        <dbReference type="EMBL" id="KAJ5081183.1"/>
    </source>
</evidence>
<dbReference type="PANTHER" id="PTHR32100">
    <property type="entry name" value="OMEGA-6 FATTY ACID DESATURASE, CHLOROPLASTIC"/>
    <property type="match status" value="1"/>
</dbReference>
<feature type="transmembrane region" description="Helical" evidence="1">
    <location>
        <begin position="164"/>
        <end position="186"/>
    </location>
</feature>
<reference evidence="3" key="1">
    <citation type="submission" date="2022-11" db="EMBL/GenBank/DDBJ databases">
        <authorList>
            <person name="Petersen C."/>
        </authorList>
    </citation>
    <scope>NUCLEOTIDE SEQUENCE</scope>
    <source>
        <strain evidence="3">IBT 30069</strain>
    </source>
</reference>
<feature type="transmembrane region" description="Helical" evidence="1">
    <location>
        <begin position="253"/>
        <end position="271"/>
    </location>
</feature>
<evidence type="ECO:0000256" key="1">
    <source>
        <dbReference type="SAM" id="Phobius"/>
    </source>
</evidence>
<feature type="domain" description="Fatty acid desaturase" evidence="2">
    <location>
        <begin position="64"/>
        <end position="349"/>
    </location>
</feature>
<dbReference type="EMBL" id="JAPQKH010000011">
    <property type="protein sequence ID" value="KAJ5081183.1"/>
    <property type="molecule type" value="Genomic_DNA"/>
</dbReference>
<reference evidence="3" key="2">
    <citation type="journal article" date="2023" name="IMA Fungus">
        <title>Comparative genomic study of the Penicillium genus elucidates a diverse pangenome and 15 lateral gene transfer events.</title>
        <authorList>
            <person name="Petersen C."/>
            <person name="Sorensen T."/>
            <person name="Nielsen M.R."/>
            <person name="Sondergaard T.E."/>
            <person name="Sorensen J.L."/>
            <person name="Fitzpatrick D.A."/>
            <person name="Frisvad J.C."/>
            <person name="Nielsen K.L."/>
        </authorList>
    </citation>
    <scope>NUCLEOTIDE SEQUENCE</scope>
    <source>
        <strain evidence="3">IBT 30069</strain>
    </source>
</reference>
<evidence type="ECO:0000259" key="2">
    <source>
        <dbReference type="Pfam" id="PF00487"/>
    </source>
</evidence>
<feature type="transmembrane region" description="Helical" evidence="1">
    <location>
        <begin position="62"/>
        <end position="82"/>
    </location>
</feature>
<dbReference type="GO" id="GO:0016491">
    <property type="term" value="F:oxidoreductase activity"/>
    <property type="evidence" value="ECO:0007669"/>
    <property type="project" value="InterPro"/>
</dbReference>
<keyword evidence="4" id="KW-1185">Reference proteome</keyword>
<keyword evidence="1" id="KW-1133">Transmembrane helix</keyword>
<dbReference type="GO" id="GO:0006629">
    <property type="term" value="P:lipid metabolic process"/>
    <property type="evidence" value="ECO:0007669"/>
    <property type="project" value="InterPro"/>
</dbReference>
<dbReference type="Proteomes" id="UP001149165">
    <property type="component" value="Unassembled WGS sequence"/>
</dbReference>
<evidence type="ECO:0000313" key="4">
    <source>
        <dbReference type="Proteomes" id="UP001149165"/>
    </source>
</evidence>
<feature type="transmembrane region" description="Helical" evidence="1">
    <location>
        <begin position="32"/>
        <end position="50"/>
    </location>
</feature>
<feature type="transmembrane region" description="Helical" evidence="1">
    <location>
        <begin position="221"/>
        <end position="241"/>
    </location>
</feature>
<name>A0A9W9EG32_9EURO</name>
<dbReference type="AlphaFoldDB" id="A0A9W9EG32"/>
<dbReference type="CDD" id="cd03507">
    <property type="entry name" value="Delta12-FADS-like"/>
    <property type="match status" value="1"/>
</dbReference>
<proteinExistence type="predicted"/>
<sequence length="389" mass="45069">MTQTEDVADLDLRTLKAAIPQVCFRPSLPTSLLYLLRDIGYSSVLIYFAFQIGTIPWPWARYFTWTCYGFAQGCVGVGFWILAHECGHGAFSLYPRVNNIIGFILHSALLVPYFSWKTTHARHHRFAGHMDKDTVFVPFTEDEYANHFRLSFIPRRIIECMEDAPVVALGELLLHQLFGWPMYLFFNVSAGVDSLPSQDRESRRRTSHFNPFGVLFTTSQWPYVLLSDLGLVVTGCILVALCTKFGLQHVSLLYFLPYIWTNHWIVSITYLHHTHPSVPHYGNQSWSYLRGSLSTVDRTAGLLGRHFFHDIIDFHVVHHLFPKIPFYRAEEATRAIQPFLGSHYHEQKHTSFLWSLYCTFRLCNFVSKNRPALPNEGEDVFRWKLDKVT</sequence>